<dbReference type="Pfam" id="PF04773">
    <property type="entry name" value="FecR"/>
    <property type="match status" value="1"/>
</dbReference>
<dbReference type="RefSeq" id="WP_089834259.1">
    <property type="nucleotide sequence ID" value="NZ_FNBN01000004.1"/>
</dbReference>
<gene>
    <name evidence="4" type="ORF">SAMN04488121_10466</name>
</gene>
<keyword evidence="1" id="KW-1133">Transmembrane helix</keyword>
<evidence type="ECO:0000313" key="4">
    <source>
        <dbReference type="EMBL" id="SDG38154.1"/>
    </source>
</evidence>
<dbReference type="OrthoDB" id="1452822at2"/>
<dbReference type="AlphaFoldDB" id="A0A1G7TT23"/>
<keyword evidence="1" id="KW-0472">Membrane</keyword>
<dbReference type="EMBL" id="FNBN01000004">
    <property type="protein sequence ID" value="SDG38154.1"/>
    <property type="molecule type" value="Genomic_DNA"/>
</dbReference>
<dbReference type="InterPro" id="IPR012373">
    <property type="entry name" value="Ferrdict_sens_TM"/>
</dbReference>
<evidence type="ECO:0000259" key="2">
    <source>
        <dbReference type="Pfam" id="PF04773"/>
    </source>
</evidence>
<evidence type="ECO:0000313" key="5">
    <source>
        <dbReference type="Proteomes" id="UP000199045"/>
    </source>
</evidence>
<dbReference type="PANTHER" id="PTHR30273">
    <property type="entry name" value="PERIPLASMIC SIGNAL SENSOR AND SIGMA FACTOR ACTIVATOR FECR-RELATED"/>
    <property type="match status" value="1"/>
</dbReference>
<accession>A0A1G7TT23</accession>
<reference evidence="4 5" key="1">
    <citation type="submission" date="2016-10" db="EMBL/GenBank/DDBJ databases">
        <authorList>
            <person name="de Groot N.N."/>
        </authorList>
    </citation>
    <scope>NUCLEOTIDE SEQUENCE [LARGE SCALE GENOMIC DNA]</scope>
    <source>
        <strain evidence="4 5">DSM 527</strain>
    </source>
</reference>
<feature type="transmembrane region" description="Helical" evidence="1">
    <location>
        <begin position="92"/>
        <end position="113"/>
    </location>
</feature>
<dbReference type="InterPro" id="IPR006860">
    <property type="entry name" value="FecR"/>
</dbReference>
<organism evidence="4 5">
    <name type="scientific">Chitinophaga filiformis</name>
    <name type="common">Myxococcus filiformis</name>
    <name type="synonym">Flexibacter filiformis</name>
    <dbReference type="NCBI Taxonomy" id="104663"/>
    <lineage>
        <taxon>Bacteria</taxon>
        <taxon>Pseudomonadati</taxon>
        <taxon>Bacteroidota</taxon>
        <taxon>Chitinophagia</taxon>
        <taxon>Chitinophagales</taxon>
        <taxon>Chitinophagaceae</taxon>
        <taxon>Chitinophaga</taxon>
    </lineage>
</organism>
<dbReference type="PANTHER" id="PTHR30273:SF2">
    <property type="entry name" value="PROTEIN FECR"/>
    <property type="match status" value="1"/>
</dbReference>
<dbReference type="Pfam" id="PF16344">
    <property type="entry name" value="FecR_C"/>
    <property type="match status" value="1"/>
</dbReference>
<keyword evidence="1" id="KW-0812">Transmembrane</keyword>
<dbReference type="Gene3D" id="3.55.50.30">
    <property type="match status" value="1"/>
</dbReference>
<dbReference type="PIRSF" id="PIRSF018266">
    <property type="entry name" value="FecR"/>
    <property type="match status" value="1"/>
</dbReference>
<sequence length="334" mass="36945">MSKQQNIAITEALLIKYLAGEASPEEALAIDEWVEQTPDNNRLLQQYLQLWSHAGKEGAYTAPDLQRELQRLNIDTSLPTGSRKTPVLRTLFIRRAVAVVFMVALGAALLVFFQPWKTAKAPLMLALTSSNDILRDTLPDHSRVTLAPGSRLEHPASFDGADRTVQLQGEGYFSIAPNASKPFIVRTGTADIKVIGTAFNVKTNKDSVTIAMDNGAVLFFDNHDSVIVKGGMQSVYQVDTHRFSVTKMEGGNDYAYATKTFHFEATRLELVVSALEKAYNVKIVLENKKLADCTITTSFTDMPIQYVMEVITASLSLQYHMEGSTIYVQGNECN</sequence>
<evidence type="ECO:0000256" key="1">
    <source>
        <dbReference type="SAM" id="Phobius"/>
    </source>
</evidence>
<proteinExistence type="predicted"/>
<evidence type="ECO:0000259" key="3">
    <source>
        <dbReference type="Pfam" id="PF16344"/>
    </source>
</evidence>
<feature type="domain" description="Protein FecR C-terminal" evidence="3">
    <location>
        <begin position="261"/>
        <end position="328"/>
    </location>
</feature>
<dbReference type="InterPro" id="IPR032508">
    <property type="entry name" value="FecR_C"/>
</dbReference>
<name>A0A1G7TT23_CHIFI</name>
<dbReference type="Gene3D" id="2.60.120.1440">
    <property type="match status" value="1"/>
</dbReference>
<dbReference type="STRING" id="104663.SAMN04488121_10466"/>
<dbReference type="GO" id="GO:0016989">
    <property type="term" value="F:sigma factor antagonist activity"/>
    <property type="evidence" value="ECO:0007669"/>
    <property type="project" value="TreeGrafter"/>
</dbReference>
<feature type="domain" description="FecR protein" evidence="2">
    <location>
        <begin position="128"/>
        <end position="217"/>
    </location>
</feature>
<protein>
    <submittedName>
        <fullName evidence="4">Ferric-dicitrate binding protein FerR, regulates iron transport through sigma-19</fullName>
    </submittedName>
</protein>
<dbReference type="Proteomes" id="UP000199045">
    <property type="component" value="Unassembled WGS sequence"/>
</dbReference>